<evidence type="ECO:0000313" key="3">
    <source>
        <dbReference type="Proteomes" id="UP000730161"/>
    </source>
</evidence>
<gene>
    <name evidence="2" type="ORF">RJ53_02570</name>
</gene>
<name>A0A8J7W529_9EURY</name>
<accession>A0A8J7W529</accession>
<comment type="caution">
    <text evidence="2">The sequence shown here is derived from an EMBL/GenBank/DDBJ whole genome shotgun (WGS) entry which is preliminary data.</text>
</comment>
<dbReference type="PROSITE" id="PS51257">
    <property type="entry name" value="PROKAR_LIPOPROTEIN"/>
    <property type="match status" value="1"/>
</dbReference>
<sequence length="355" mass="39499">MRSSYRIFLIGVFLIFSVAVAGCMTIPSDEPVAEETRPVTLPDQVPSGTWGGEPMDEPLIAGYGGTLCEITVSGIICGHQAERLIREANIFNPSPDAGNEFILISVTMRRLSESHALRTSPHDFHLRGGDEDYRNVFARMPPTHPHYPDSIPSPEDEVSGWLLFEVPSGRDLTLVWSPLGDPAGFIHLGRGGGDELAERIPGPILSPGTPFIYMDARKSNELSIMYQYSTFRSSFTYESDQGLVSQSARDGSKYLLTCLQVTHRGNHDGLYYLAEIPRISAFTLYGPETIYTPVEMPGRRSDHISLGELYTETILERKENKQGFLLFEVPDDFTLDDAYLGVIPLKETGEVFWTL</sequence>
<reference evidence="2" key="1">
    <citation type="submission" date="2014-12" db="EMBL/GenBank/DDBJ databases">
        <authorList>
            <person name="Huang H.-H."/>
            <person name="Chen S.-C."/>
            <person name="Lai M.-C."/>
        </authorList>
    </citation>
    <scope>NUCLEOTIDE SEQUENCE</scope>
    <source>
        <strain evidence="2">K1F9705b</strain>
    </source>
</reference>
<keyword evidence="1" id="KW-0732">Signal</keyword>
<dbReference type="Proteomes" id="UP000730161">
    <property type="component" value="Unassembled WGS sequence"/>
</dbReference>
<organism evidence="2 3">
    <name type="scientific">Methanocalculus chunghsingensis</name>
    <dbReference type="NCBI Taxonomy" id="156457"/>
    <lineage>
        <taxon>Archaea</taxon>
        <taxon>Methanobacteriati</taxon>
        <taxon>Methanobacteriota</taxon>
        <taxon>Stenosarchaea group</taxon>
        <taxon>Methanomicrobia</taxon>
        <taxon>Methanomicrobiales</taxon>
        <taxon>Methanocalculaceae</taxon>
        <taxon>Methanocalculus</taxon>
    </lineage>
</organism>
<dbReference type="EMBL" id="JWHL01000002">
    <property type="protein sequence ID" value="MBR1368444.1"/>
    <property type="molecule type" value="Genomic_DNA"/>
</dbReference>
<evidence type="ECO:0000313" key="2">
    <source>
        <dbReference type="EMBL" id="MBR1368444.1"/>
    </source>
</evidence>
<keyword evidence="3" id="KW-1185">Reference proteome</keyword>
<evidence type="ECO:0008006" key="4">
    <source>
        <dbReference type="Google" id="ProtNLM"/>
    </source>
</evidence>
<proteinExistence type="predicted"/>
<dbReference type="InterPro" id="IPR029050">
    <property type="entry name" value="Immunoprotect_excell_Ig-like"/>
</dbReference>
<protein>
    <recommendedName>
        <fullName evidence="4">DUF4352 domain-containing protein</fullName>
    </recommendedName>
</protein>
<evidence type="ECO:0000256" key="1">
    <source>
        <dbReference type="ARBA" id="ARBA00022729"/>
    </source>
</evidence>
<dbReference type="AlphaFoldDB" id="A0A8J7W529"/>
<dbReference type="Gene3D" id="2.60.40.1240">
    <property type="match status" value="1"/>
</dbReference>